<protein>
    <submittedName>
        <fullName evidence="3">Ankyrin repeat-containing protein</fullName>
    </submittedName>
</protein>
<dbReference type="InterPro" id="IPR036770">
    <property type="entry name" value="Ankyrin_rpt-contain_sf"/>
</dbReference>
<name>A0A1N7LB97_9FLAO</name>
<dbReference type="PROSITE" id="PS50088">
    <property type="entry name" value="ANK_REPEAT"/>
    <property type="match status" value="1"/>
</dbReference>
<dbReference type="RefSeq" id="WP_076390663.1">
    <property type="nucleotide sequence ID" value="NZ_FTOV01000002.1"/>
</dbReference>
<dbReference type="EMBL" id="FTOV01000002">
    <property type="protein sequence ID" value="SIS71112.1"/>
    <property type="molecule type" value="Genomic_DNA"/>
</dbReference>
<dbReference type="Pfam" id="PF12796">
    <property type="entry name" value="Ank_2"/>
    <property type="match status" value="1"/>
</dbReference>
<feature type="repeat" description="ANK" evidence="1">
    <location>
        <begin position="90"/>
        <end position="122"/>
    </location>
</feature>
<dbReference type="Proteomes" id="UP000185781">
    <property type="component" value="Unassembled WGS sequence"/>
</dbReference>
<accession>A0A1N7LB97</accession>
<evidence type="ECO:0000313" key="3">
    <source>
        <dbReference type="EMBL" id="SIS71112.1"/>
    </source>
</evidence>
<dbReference type="SUPFAM" id="SSF48403">
    <property type="entry name" value="Ankyrin repeat"/>
    <property type="match status" value="1"/>
</dbReference>
<organism evidence="3 4">
    <name type="scientific">Chryseobacterium gambrini</name>
    <dbReference type="NCBI Taxonomy" id="373672"/>
    <lineage>
        <taxon>Bacteria</taxon>
        <taxon>Pseudomonadati</taxon>
        <taxon>Bacteroidota</taxon>
        <taxon>Flavobacteriia</taxon>
        <taxon>Flavobacteriales</taxon>
        <taxon>Weeksellaceae</taxon>
        <taxon>Chryseobacterium group</taxon>
        <taxon>Chryseobacterium</taxon>
    </lineage>
</organism>
<dbReference type="PROSITE" id="PS50297">
    <property type="entry name" value="ANK_REP_REGION"/>
    <property type="match status" value="1"/>
</dbReference>
<gene>
    <name evidence="3" type="ORF">SAMN05421785_102110</name>
</gene>
<dbReference type="OrthoDB" id="1259920at2"/>
<sequence>MKKIITATLLFGLSVFANGLFAQELSAEQLNTFRTDNLESFQKAFGQEDFSKCYTVNGTKTDLLSLSVKENKKNVFNYLVSKTDVNKSCSDVTPLMNAAASGNMDAAKMLMKFGAKKEAKDSKGKTTKDYAVKNKQSAMAMVL</sequence>
<dbReference type="AlphaFoldDB" id="A0A1N7LB97"/>
<keyword evidence="1" id="KW-0040">ANK repeat</keyword>
<feature type="chain" id="PRO_5012862580" evidence="2">
    <location>
        <begin position="23"/>
        <end position="143"/>
    </location>
</feature>
<reference evidence="3 4" key="1">
    <citation type="submission" date="2017-01" db="EMBL/GenBank/DDBJ databases">
        <authorList>
            <person name="Mah S.A."/>
            <person name="Swanson W.J."/>
            <person name="Moy G.W."/>
            <person name="Vacquier V.D."/>
        </authorList>
    </citation>
    <scope>NUCLEOTIDE SEQUENCE [LARGE SCALE GENOMIC DNA]</scope>
    <source>
        <strain evidence="3 4">DSM 18014</strain>
    </source>
</reference>
<proteinExistence type="predicted"/>
<dbReference type="InterPro" id="IPR002110">
    <property type="entry name" value="Ankyrin_rpt"/>
</dbReference>
<dbReference type="Gene3D" id="1.25.40.20">
    <property type="entry name" value="Ankyrin repeat-containing domain"/>
    <property type="match status" value="1"/>
</dbReference>
<evidence type="ECO:0000313" key="4">
    <source>
        <dbReference type="Proteomes" id="UP000185781"/>
    </source>
</evidence>
<evidence type="ECO:0000256" key="1">
    <source>
        <dbReference type="PROSITE-ProRule" id="PRU00023"/>
    </source>
</evidence>
<keyword evidence="2" id="KW-0732">Signal</keyword>
<dbReference type="STRING" id="373672.SAMN05421785_102110"/>
<evidence type="ECO:0000256" key="2">
    <source>
        <dbReference type="SAM" id="SignalP"/>
    </source>
</evidence>
<feature type="signal peptide" evidence="2">
    <location>
        <begin position="1"/>
        <end position="22"/>
    </location>
</feature>